<proteinExistence type="predicted"/>
<dbReference type="EMBL" id="HBGF01029860">
    <property type="protein sequence ID" value="CAD9125968.1"/>
    <property type="molecule type" value="Transcribed_RNA"/>
</dbReference>
<accession>A0A7S1QA55</accession>
<gene>
    <name evidence="2" type="ORF">NDES1114_LOCUS19874</name>
</gene>
<feature type="compositionally biased region" description="Low complexity" evidence="1">
    <location>
        <begin position="296"/>
        <end position="309"/>
    </location>
</feature>
<feature type="region of interest" description="Disordered" evidence="1">
    <location>
        <begin position="279"/>
        <end position="317"/>
    </location>
</feature>
<protein>
    <submittedName>
        <fullName evidence="2">Uncharacterized protein</fullName>
    </submittedName>
</protein>
<dbReference type="AlphaFoldDB" id="A0A7S1QA55"/>
<evidence type="ECO:0000256" key="1">
    <source>
        <dbReference type="SAM" id="MobiDB-lite"/>
    </source>
</evidence>
<name>A0A7S1QA55_NEODS</name>
<organism evidence="2">
    <name type="scientific">Neobodo designis</name>
    <name type="common">Flagellated protozoan</name>
    <name type="synonym">Bodo designis</name>
    <dbReference type="NCBI Taxonomy" id="312471"/>
    <lineage>
        <taxon>Eukaryota</taxon>
        <taxon>Discoba</taxon>
        <taxon>Euglenozoa</taxon>
        <taxon>Kinetoplastea</taxon>
        <taxon>Metakinetoplastina</taxon>
        <taxon>Neobodonida</taxon>
        <taxon>Neobodo</taxon>
    </lineage>
</organism>
<reference evidence="2" key="1">
    <citation type="submission" date="2021-01" db="EMBL/GenBank/DDBJ databases">
        <authorList>
            <person name="Corre E."/>
            <person name="Pelletier E."/>
            <person name="Niang G."/>
            <person name="Scheremetjew M."/>
            <person name="Finn R."/>
            <person name="Kale V."/>
            <person name="Holt S."/>
            <person name="Cochrane G."/>
            <person name="Meng A."/>
            <person name="Brown T."/>
            <person name="Cohen L."/>
        </authorList>
    </citation>
    <scope>NUCLEOTIDE SEQUENCE</scope>
    <source>
        <strain evidence="2">CCAP 1951/1</strain>
    </source>
</reference>
<sequence>MTRFTVQDTRAWAAPRVDLEDAGAPILRHLESRTGPALAHAAAGTGVPAWCPPPRLDDPAKLNCRVLAMAEESDPALTRDEVLERSRTTRTGVMPVRLGFADRVAAVILLVNTAFHRQYGLFRDAQHQMRTAAPPEAHASMLPEDVADFEFVLQWRELRDELTGNLRKHYEAATRAFAATPGTPEHQEASIAAQRTSPEVLVQALSGMTLFDPHKWGVYAPPYDEEDVLAAQQRPPAISRDDDDADVALVHDGCAVGICVSPAWTDSCDGPVGAGGPDGSLSAATLLPGDNSSFVPSPGASSRPGSPASEAHSSFGSAPADYVAPGSVDITPVPPAKPAAKAASPCAPRRLAWPGTVPAHLDRLAAAVASVERPERAGCLADCLDPESIGERQHAAATYRLEVLRVCGAAGSTAVAV</sequence>
<evidence type="ECO:0000313" key="2">
    <source>
        <dbReference type="EMBL" id="CAD9125968.1"/>
    </source>
</evidence>